<name>A0A840PV85_URETH</name>
<accession>A0A840PV85</accession>
<proteinExistence type="predicted"/>
<gene>
    <name evidence="2" type="ORF">HNR36_001551</name>
</gene>
<evidence type="ECO:0000313" key="3">
    <source>
        <dbReference type="Proteomes" id="UP000557217"/>
    </source>
</evidence>
<reference evidence="2 3" key="1">
    <citation type="submission" date="2020-08" db="EMBL/GenBank/DDBJ databases">
        <title>Genomic Encyclopedia of Type Strains, Phase IV (KMG-IV): sequencing the most valuable type-strain genomes for metagenomic binning, comparative biology and taxonomic classification.</title>
        <authorList>
            <person name="Goeker M."/>
        </authorList>
    </citation>
    <scope>NUCLEOTIDE SEQUENCE [LARGE SCALE GENOMIC DNA]</scope>
    <source>
        <strain evidence="2 3">DSM 10633</strain>
    </source>
</reference>
<dbReference type="EMBL" id="JACHGZ010000015">
    <property type="protein sequence ID" value="MBB5149164.1"/>
    <property type="molecule type" value="Genomic_DNA"/>
</dbReference>
<keyword evidence="3" id="KW-1185">Reference proteome</keyword>
<dbReference type="Proteomes" id="UP000557217">
    <property type="component" value="Unassembled WGS sequence"/>
</dbReference>
<organism evidence="2 3">
    <name type="scientific">Ureibacillus thermosphaericus</name>
    <dbReference type="NCBI Taxonomy" id="51173"/>
    <lineage>
        <taxon>Bacteria</taxon>
        <taxon>Bacillati</taxon>
        <taxon>Bacillota</taxon>
        <taxon>Bacilli</taxon>
        <taxon>Bacillales</taxon>
        <taxon>Caryophanaceae</taxon>
        <taxon>Ureibacillus</taxon>
    </lineage>
</organism>
<protein>
    <submittedName>
        <fullName evidence="2">Uncharacterized protein</fullName>
    </submittedName>
</protein>
<evidence type="ECO:0000313" key="2">
    <source>
        <dbReference type="EMBL" id="MBB5149164.1"/>
    </source>
</evidence>
<keyword evidence="1" id="KW-0812">Transmembrane</keyword>
<feature type="transmembrane region" description="Helical" evidence="1">
    <location>
        <begin position="25"/>
        <end position="46"/>
    </location>
</feature>
<keyword evidence="1" id="KW-1133">Transmembrane helix</keyword>
<evidence type="ECO:0000256" key="1">
    <source>
        <dbReference type="SAM" id="Phobius"/>
    </source>
</evidence>
<sequence>MMNRRAKDDKKRIIEFERNNENSDFFHYSIILIGIFIVISMIKLIIFQ</sequence>
<dbReference type="AlphaFoldDB" id="A0A840PV85"/>
<keyword evidence="1" id="KW-0472">Membrane</keyword>
<comment type="caution">
    <text evidence="2">The sequence shown here is derived from an EMBL/GenBank/DDBJ whole genome shotgun (WGS) entry which is preliminary data.</text>
</comment>